<keyword evidence="4 6" id="KW-0472">Membrane</keyword>
<feature type="transmembrane region" description="Helical" evidence="6">
    <location>
        <begin position="424"/>
        <end position="448"/>
    </location>
</feature>
<sequence>MLASFIDHLPRPPPKHEREGVSSPLKLMASLSAFQWAMFLSGWLAWVGDAIDFFAMSLSTTRLAKEFHHPVGSITLAITLTLLFRPLGAFLFGMASDRYGRKWPLVANLVIIGSFSLGSGLSRTWPIFLAMRSFFGMAMGGIWGLAVSQGLENMPVECRGLFSGFLQLGYPVGYLIIASVNLNSTVKQQGNWRYLFYTGAGFSFACALFRLCLPESAYFREHKRRQAADLEEQRRRDGPLVDRRSTNRLFVREFLHMLRSQWLRCLFGILLMTGMNFYSHGSQDLYPTYLQVGKGFDSRHTTLATIIGNCGAIVGCAMGGYTSQYLGRRLTIIVFCVFCCCMIPLWLIPTTFAPLAVGAAMVQAGVQGAYGVIPVYLSEISPPAFRAMWPGVAYQIGNMVSSASAQIEATAGERLKDHVNGRPAYGKVSAILIAVAAVVIILCCLVGSESLGTNFEAQRFQASAPMETDSAKKEDELAEDEKPTMVHEEFLGSRS</sequence>
<organism evidence="8 9">
    <name type="scientific">Papiliotrema laurentii</name>
    <name type="common">Cryptococcus laurentii</name>
    <dbReference type="NCBI Taxonomy" id="5418"/>
    <lineage>
        <taxon>Eukaryota</taxon>
        <taxon>Fungi</taxon>
        <taxon>Dikarya</taxon>
        <taxon>Basidiomycota</taxon>
        <taxon>Agaricomycotina</taxon>
        <taxon>Tremellomycetes</taxon>
        <taxon>Tremellales</taxon>
        <taxon>Rhynchogastremaceae</taxon>
        <taxon>Papiliotrema</taxon>
    </lineage>
</organism>
<evidence type="ECO:0000256" key="1">
    <source>
        <dbReference type="ARBA" id="ARBA00004141"/>
    </source>
</evidence>
<feature type="transmembrane region" description="Helical" evidence="6">
    <location>
        <begin position="262"/>
        <end position="280"/>
    </location>
</feature>
<feature type="region of interest" description="Disordered" evidence="5">
    <location>
        <begin position="1"/>
        <end position="20"/>
    </location>
</feature>
<feature type="compositionally biased region" description="Basic and acidic residues" evidence="5">
    <location>
        <begin position="8"/>
        <end position="20"/>
    </location>
</feature>
<dbReference type="GO" id="GO:0035879">
    <property type="term" value="P:plasma membrane lactate transport"/>
    <property type="evidence" value="ECO:0007669"/>
    <property type="project" value="TreeGrafter"/>
</dbReference>
<feature type="transmembrane region" description="Helical" evidence="6">
    <location>
        <begin position="67"/>
        <end position="91"/>
    </location>
</feature>
<evidence type="ECO:0000256" key="3">
    <source>
        <dbReference type="ARBA" id="ARBA00022989"/>
    </source>
</evidence>
<evidence type="ECO:0000313" key="9">
    <source>
        <dbReference type="Proteomes" id="UP001182556"/>
    </source>
</evidence>
<dbReference type="Pfam" id="PF00083">
    <property type="entry name" value="Sugar_tr"/>
    <property type="match status" value="1"/>
</dbReference>
<dbReference type="GO" id="GO:0005886">
    <property type="term" value="C:plasma membrane"/>
    <property type="evidence" value="ECO:0007669"/>
    <property type="project" value="TreeGrafter"/>
</dbReference>
<dbReference type="Gene3D" id="1.20.1250.20">
    <property type="entry name" value="MFS general substrate transporter like domains"/>
    <property type="match status" value="1"/>
</dbReference>
<dbReference type="Proteomes" id="UP001182556">
    <property type="component" value="Unassembled WGS sequence"/>
</dbReference>
<feature type="compositionally biased region" description="Basic and acidic residues" evidence="5">
    <location>
        <begin position="469"/>
        <end position="495"/>
    </location>
</feature>
<keyword evidence="3 6" id="KW-1133">Transmembrane helix</keyword>
<feature type="transmembrane region" description="Helical" evidence="6">
    <location>
        <begin position="300"/>
        <end position="318"/>
    </location>
</feature>
<evidence type="ECO:0000256" key="2">
    <source>
        <dbReference type="ARBA" id="ARBA00022692"/>
    </source>
</evidence>
<protein>
    <submittedName>
        <fullName evidence="8">Major facilitator superfamily domain-containing protein</fullName>
    </submittedName>
</protein>
<dbReference type="InterPro" id="IPR020846">
    <property type="entry name" value="MFS_dom"/>
</dbReference>
<feature type="domain" description="Major facilitator superfamily (MFS) profile" evidence="7">
    <location>
        <begin position="38"/>
        <end position="451"/>
    </location>
</feature>
<proteinExistence type="predicted"/>
<dbReference type="GO" id="GO:0015355">
    <property type="term" value="F:secondary active monocarboxylate transmembrane transporter activity"/>
    <property type="evidence" value="ECO:0007669"/>
    <property type="project" value="TreeGrafter"/>
</dbReference>
<comment type="caution">
    <text evidence="8">The sequence shown here is derived from an EMBL/GenBank/DDBJ whole genome shotgun (WGS) entry which is preliminary data.</text>
</comment>
<comment type="subcellular location">
    <subcellularLocation>
        <location evidence="1">Membrane</location>
        <topology evidence="1">Multi-pass membrane protein</topology>
    </subcellularLocation>
</comment>
<dbReference type="InterPro" id="IPR036259">
    <property type="entry name" value="MFS_trans_sf"/>
</dbReference>
<feature type="transmembrane region" description="Helical" evidence="6">
    <location>
        <begin position="27"/>
        <end position="47"/>
    </location>
</feature>
<evidence type="ECO:0000256" key="5">
    <source>
        <dbReference type="SAM" id="MobiDB-lite"/>
    </source>
</evidence>
<dbReference type="AlphaFoldDB" id="A0AAD9CXK5"/>
<dbReference type="SUPFAM" id="SSF103473">
    <property type="entry name" value="MFS general substrate transporter"/>
    <property type="match status" value="1"/>
</dbReference>
<evidence type="ECO:0000259" key="7">
    <source>
        <dbReference type="PROSITE" id="PS50850"/>
    </source>
</evidence>
<feature type="transmembrane region" description="Helical" evidence="6">
    <location>
        <begin position="160"/>
        <end position="182"/>
    </location>
</feature>
<dbReference type="PROSITE" id="PS50850">
    <property type="entry name" value="MFS"/>
    <property type="match status" value="1"/>
</dbReference>
<feature type="region of interest" description="Disordered" evidence="5">
    <location>
        <begin position="462"/>
        <end position="495"/>
    </location>
</feature>
<evidence type="ECO:0000256" key="4">
    <source>
        <dbReference type="ARBA" id="ARBA00023136"/>
    </source>
</evidence>
<dbReference type="PANTHER" id="PTHR23508">
    <property type="entry name" value="CARBOXYLIC ACID TRANSPORTER PROTEIN HOMOLOG"/>
    <property type="match status" value="1"/>
</dbReference>
<dbReference type="EMBL" id="JAODAN010000008">
    <property type="protein sequence ID" value="KAK1922350.1"/>
    <property type="molecule type" value="Genomic_DNA"/>
</dbReference>
<keyword evidence="9" id="KW-1185">Reference proteome</keyword>
<feature type="transmembrane region" description="Helical" evidence="6">
    <location>
        <begin position="330"/>
        <end position="349"/>
    </location>
</feature>
<accession>A0AAD9CXK5</accession>
<gene>
    <name evidence="8" type="ORF">DB88DRAFT_530921</name>
</gene>
<evidence type="ECO:0000256" key="6">
    <source>
        <dbReference type="SAM" id="Phobius"/>
    </source>
</evidence>
<feature type="transmembrane region" description="Helical" evidence="6">
    <location>
        <begin position="194"/>
        <end position="213"/>
    </location>
</feature>
<dbReference type="CDD" id="cd17316">
    <property type="entry name" value="MFS_SV2_like"/>
    <property type="match status" value="1"/>
</dbReference>
<reference evidence="8" key="1">
    <citation type="submission" date="2023-02" db="EMBL/GenBank/DDBJ databases">
        <title>Identification and recombinant expression of a fungal hydrolase from Papiliotrema laurentii that hydrolyzes apple cutin and clears colloidal polyester polyurethane.</title>
        <authorList>
            <consortium name="DOE Joint Genome Institute"/>
            <person name="Roman V.A."/>
            <person name="Bojanowski C."/>
            <person name="Crable B.R."/>
            <person name="Wagner D.N."/>
            <person name="Hung C.S."/>
            <person name="Nadeau L.J."/>
            <person name="Schratz L."/>
            <person name="Haridas S."/>
            <person name="Pangilinan J."/>
            <person name="Lipzen A."/>
            <person name="Na H."/>
            <person name="Yan M."/>
            <person name="Ng V."/>
            <person name="Grigoriev I.V."/>
            <person name="Spatafora J.W."/>
            <person name="Barlow D."/>
            <person name="Biffinger J."/>
            <person name="Kelley-Loughnane N."/>
            <person name="Varaljay V.A."/>
            <person name="Crookes-Goodson W.J."/>
        </authorList>
    </citation>
    <scope>NUCLEOTIDE SEQUENCE</scope>
    <source>
        <strain evidence="8">5307AH</strain>
    </source>
</reference>
<keyword evidence="2 6" id="KW-0812">Transmembrane</keyword>
<feature type="transmembrane region" description="Helical" evidence="6">
    <location>
        <begin position="127"/>
        <end position="148"/>
    </location>
</feature>
<evidence type="ECO:0000313" key="8">
    <source>
        <dbReference type="EMBL" id="KAK1922350.1"/>
    </source>
</evidence>
<name>A0AAD9CXK5_PAPLA</name>
<dbReference type="PANTHER" id="PTHR23508:SF10">
    <property type="entry name" value="CARBOXYLIC ACID TRANSPORTER PROTEIN HOMOLOG"/>
    <property type="match status" value="1"/>
</dbReference>
<dbReference type="InterPro" id="IPR005828">
    <property type="entry name" value="MFS_sugar_transport-like"/>
</dbReference>